<evidence type="ECO:0000313" key="4">
    <source>
        <dbReference type="Proteomes" id="UP000298263"/>
    </source>
</evidence>
<dbReference type="Gene3D" id="3.40.50.720">
    <property type="entry name" value="NAD(P)-binding Rossmann-like Domain"/>
    <property type="match status" value="1"/>
</dbReference>
<dbReference type="InterPro" id="IPR050812">
    <property type="entry name" value="Preph/Arog_dehydrog"/>
</dbReference>
<dbReference type="InterPro" id="IPR036291">
    <property type="entry name" value="NAD(P)-bd_dom_sf"/>
</dbReference>
<dbReference type="GO" id="GO:0006571">
    <property type="term" value="P:tyrosine biosynthetic process"/>
    <property type="evidence" value="ECO:0007669"/>
    <property type="project" value="InterPro"/>
</dbReference>
<organism evidence="3 4">
    <name type="scientific">Leptospira congkakensis</name>
    <dbReference type="NCBI Taxonomy" id="2484932"/>
    <lineage>
        <taxon>Bacteria</taxon>
        <taxon>Pseudomonadati</taxon>
        <taxon>Spirochaetota</taxon>
        <taxon>Spirochaetia</taxon>
        <taxon>Leptospirales</taxon>
        <taxon>Leptospiraceae</taxon>
        <taxon>Leptospira</taxon>
    </lineage>
</organism>
<dbReference type="Proteomes" id="UP000298263">
    <property type="component" value="Unassembled WGS sequence"/>
</dbReference>
<dbReference type="Pfam" id="PF20463">
    <property type="entry name" value="PDH_C"/>
    <property type="match status" value="1"/>
</dbReference>
<evidence type="ECO:0000313" key="3">
    <source>
        <dbReference type="EMBL" id="TGL96839.1"/>
    </source>
</evidence>
<dbReference type="GO" id="GO:0070403">
    <property type="term" value="F:NAD+ binding"/>
    <property type="evidence" value="ECO:0007669"/>
    <property type="project" value="InterPro"/>
</dbReference>
<dbReference type="OrthoDB" id="9802008at2"/>
<dbReference type="RefSeq" id="WP_135584714.1">
    <property type="nucleotide sequence ID" value="NZ_RQGO01000018.1"/>
</dbReference>
<evidence type="ECO:0000256" key="1">
    <source>
        <dbReference type="ARBA" id="ARBA00023002"/>
    </source>
</evidence>
<keyword evidence="1" id="KW-0560">Oxidoreductase</keyword>
<accession>A0A4Z1AK82</accession>
<proteinExistence type="predicted"/>
<comment type="caution">
    <text evidence="3">The sequence shown here is derived from an EMBL/GenBank/DDBJ whole genome shotgun (WGS) entry which is preliminary data.</text>
</comment>
<dbReference type="PANTHER" id="PTHR21363:SF0">
    <property type="entry name" value="PREPHENATE DEHYDROGENASE [NADP(+)]"/>
    <property type="match status" value="1"/>
</dbReference>
<keyword evidence="4" id="KW-1185">Reference proteome</keyword>
<dbReference type="Pfam" id="PF02153">
    <property type="entry name" value="PDH_N"/>
    <property type="match status" value="1"/>
</dbReference>
<dbReference type="GO" id="GO:0004665">
    <property type="term" value="F:prephenate dehydrogenase (NADP+) activity"/>
    <property type="evidence" value="ECO:0007669"/>
    <property type="project" value="InterPro"/>
</dbReference>
<name>A0A4Z1AK82_9LEPT</name>
<dbReference type="InterPro" id="IPR046826">
    <property type="entry name" value="PDH_N"/>
</dbReference>
<dbReference type="Gene3D" id="1.10.3660.10">
    <property type="entry name" value="6-phosphogluconate dehydrogenase C-terminal like domain"/>
    <property type="match status" value="1"/>
</dbReference>
<dbReference type="SUPFAM" id="SSF48179">
    <property type="entry name" value="6-phosphogluconate dehydrogenase C-terminal domain-like"/>
    <property type="match status" value="1"/>
</dbReference>
<reference evidence="3" key="1">
    <citation type="journal article" date="2019" name="PLoS Negl. Trop. Dis.">
        <title>Revisiting the worldwide diversity of Leptospira species in the environment.</title>
        <authorList>
            <person name="Vincent A.T."/>
            <person name="Schiettekatte O."/>
            <person name="Bourhy P."/>
            <person name="Veyrier F.J."/>
            <person name="Picardeau M."/>
        </authorList>
    </citation>
    <scope>NUCLEOTIDE SEQUENCE [LARGE SCALE GENOMIC DNA]</scope>
    <source>
        <strain evidence="3">201702422</strain>
    </source>
</reference>
<dbReference type="SUPFAM" id="SSF51735">
    <property type="entry name" value="NAD(P)-binding Rossmann-fold domains"/>
    <property type="match status" value="1"/>
</dbReference>
<dbReference type="InterPro" id="IPR046825">
    <property type="entry name" value="PDH_C"/>
</dbReference>
<dbReference type="InterPro" id="IPR008927">
    <property type="entry name" value="6-PGluconate_DH-like_C_sf"/>
</dbReference>
<dbReference type="AlphaFoldDB" id="A0A4Z1AK82"/>
<feature type="domain" description="Prephenate/arogenate dehydrogenase" evidence="2">
    <location>
        <begin position="4"/>
        <end position="304"/>
    </location>
</feature>
<dbReference type="EMBL" id="RQGP01000006">
    <property type="protein sequence ID" value="TGL96839.1"/>
    <property type="molecule type" value="Genomic_DNA"/>
</dbReference>
<evidence type="ECO:0000259" key="2">
    <source>
        <dbReference type="PROSITE" id="PS51176"/>
    </source>
</evidence>
<gene>
    <name evidence="3" type="ORF">EHQ69_00950</name>
</gene>
<dbReference type="PROSITE" id="PS51176">
    <property type="entry name" value="PDH_ADH"/>
    <property type="match status" value="1"/>
</dbReference>
<sequence>MKLSRVLIYGMGLMGGSLALAIRQKFSDAEITAVVRSEKSKKTILTKNLSHQVFLESEFTSPNWNQYDLVVFSTPVASILKIIPTLPKSGNTIFIDLGSTKETIVSAVESHYGDATHHYISTHPMCGSEQVGPEAAVPDLYVDKLCILTSPKSASNASLESVRLFWEKIGSWTMEMDSKSHDETLAYLSHLPHVISTLLVNVAGSNPTTKKEITGISKPITGGGFRDMSRIAGSNPDMWISIFKENQVFLRKSIDDLIKQLLEFRELFGSNGSFEEDKIRKIWELALVNKEEIRKIHEVSKKHK</sequence>
<dbReference type="GO" id="GO:0008977">
    <property type="term" value="F:prephenate dehydrogenase (NAD+) activity"/>
    <property type="evidence" value="ECO:0007669"/>
    <property type="project" value="InterPro"/>
</dbReference>
<protein>
    <submittedName>
        <fullName evidence="3">Prephenate dehydrogenase/arogenate dehydrogenase family protein</fullName>
    </submittedName>
</protein>
<dbReference type="FunFam" id="3.40.50.720:FF:000208">
    <property type="entry name" value="Prephenate dehydrogenase"/>
    <property type="match status" value="1"/>
</dbReference>
<dbReference type="PANTHER" id="PTHR21363">
    <property type="entry name" value="PREPHENATE DEHYDROGENASE"/>
    <property type="match status" value="1"/>
</dbReference>
<dbReference type="InterPro" id="IPR003099">
    <property type="entry name" value="Prephen_DH"/>
</dbReference>